<protein>
    <submittedName>
        <fullName evidence="1">Uncharacterized protein</fullName>
    </submittedName>
</protein>
<evidence type="ECO:0000313" key="1">
    <source>
        <dbReference type="EMBL" id="PTB81003.1"/>
    </source>
</evidence>
<evidence type="ECO:0000313" key="2">
    <source>
        <dbReference type="Proteomes" id="UP000240760"/>
    </source>
</evidence>
<name>A0A2T4CHH7_TRILO</name>
<sequence>MASSFISPRPGTSASSLRAWGIPRPLSASQHGNRLSNQFRADGLQRSCCIAVSRRSTYSHRTFRSQ</sequence>
<keyword evidence="2" id="KW-1185">Reference proteome</keyword>
<accession>A0A2T4CHH7</accession>
<organism evidence="1 2">
    <name type="scientific">Trichoderma longibrachiatum ATCC 18648</name>
    <dbReference type="NCBI Taxonomy" id="983965"/>
    <lineage>
        <taxon>Eukaryota</taxon>
        <taxon>Fungi</taxon>
        <taxon>Dikarya</taxon>
        <taxon>Ascomycota</taxon>
        <taxon>Pezizomycotina</taxon>
        <taxon>Sordariomycetes</taxon>
        <taxon>Hypocreomycetidae</taxon>
        <taxon>Hypocreales</taxon>
        <taxon>Hypocreaceae</taxon>
        <taxon>Trichoderma</taxon>
    </lineage>
</organism>
<dbReference type="EMBL" id="KZ679126">
    <property type="protein sequence ID" value="PTB81003.1"/>
    <property type="molecule type" value="Genomic_DNA"/>
</dbReference>
<dbReference type="AlphaFoldDB" id="A0A2T4CHH7"/>
<gene>
    <name evidence="1" type="ORF">M440DRAFT_1396167</name>
</gene>
<proteinExistence type="predicted"/>
<dbReference type="Proteomes" id="UP000240760">
    <property type="component" value="Unassembled WGS sequence"/>
</dbReference>
<reference evidence="1 2" key="1">
    <citation type="submission" date="2016-07" db="EMBL/GenBank/DDBJ databases">
        <title>Multiple horizontal gene transfer events from other fungi enriched the ability of initially mycotrophic Trichoderma (Ascomycota) to feed on dead plant biomass.</title>
        <authorList>
            <consortium name="DOE Joint Genome Institute"/>
            <person name="Aerts A."/>
            <person name="Atanasova L."/>
            <person name="Chenthamara K."/>
            <person name="Zhang J."/>
            <person name="Grujic M."/>
            <person name="Henrissat B."/>
            <person name="Kuo A."/>
            <person name="Salamov A."/>
            <person name="Lipzen A."/>
            <person name="Labutti K."/>
            <person name="Barry K."/>
            <person name="Miao Y."/>
            <person name="Rahimi M.J."/>
            <person name="Shen Q."/>
            <person name="Grigoriev I.V."/>
            <person name="Kubicek C.P."/>
            <person name="Druzhinina I.S."/>
        </authorList>
    </citation>
    <scope>NUCLEOTIDE SEQUENCE [LARGE SCALE GENOMIC DNA]</scope>
    <source>
        <strain evidence="1 2">ATCC 18648</strain>
    </source>
</reference>